<protein>
    <submittedName>
        <fullName evidence="2">Lytic murein transglycosylase B</fullName>
    </submittedName>
</protein>
<dbReference type="InterPro" id="IPR011757">
    <property type="entry name" value="Lytic_transglycosylase_MltB"/>
</dbReference>
<name>A0ABQ0AAW5_9GAMM</name>
<sequence>MTKTGAENASDNTPKKMETHKFTLGNGGFVINSTLSLKRLALAVAIGCFGGTAYAGDYSKHPLAQEFIDEMVNEHEFKKSDLNQWIGQAQRKDSILKAISRPAEKTKPWKDYRKIFVTDSRVKLGIEFWNTHADDLARAEKEFGVPAEVIVAIIGVETRYGKQTGGYRVIDSLSTLAFDYPPRAPFFRKELKEFLLLSREQQKSPLDLKGSYAGAMGYGQFMPSSYRAYAKDFDGDEFIDIWKNPTDAIGSVANYFVRHGWKADQPVTERVRIKDSFNSEFLEDGLKPKRSISDIVAAGYSPLSEHSEQTLARVFKLDGAHGDEYWMGLHNFYVITRYNRSTMYAMAVYQLSQEIKKRHVSGR</sequence>
<dbReference type="SUPFAM" id="SSF53955">
    <property type="entry name" value="Lysozyme-like"/>
    <property type="match status" value="1"/>
</dbReference>
<proteinExistence type="predicted"/>
<dbReference type="EMBL" id="BAABWN010000008">
    <property type="protein sequence ID" value="GAA6168794.1"/>
    <property type="molecule type" value="Genomic_DNA"/>
</dbReference>
<dbReference type="PANTHER" id="PTHR30163:SF9">
    <property type="entry name" value="MEMBRANE-BOUND LYTIC MUREIN TRANSGLYCOSYLASE B"/>
    <property type="match status" value="1"/>
</dbReference>
<gene>
    <name evidence="2" type="primary">mltB</name>
    <name evidence="2" type="ORF">NBRC116591_26050</name>
</gene>
<feature type="domain" description="Transglycosylase SLT" evidence="1">
    <location>
        <begin position="61"/>
        <end position="353"/>
    </location>
</feature>
<dbReference type="Pfam" id="PF13406">
    <property type="entry name" value="SLT_2"/>
    <property type="match status" value="1"/>
</dbReference>
<accession>A0ABQ0AAW5</accession>
<comment type="caution">
    <text evidence="2">The sequence shown here is derived from an EMBL/GenBank/DDBJ whole genome shotgun (WGS) entry which is preliminary data.</text>
</comment>
<dbReference type="InterPro" id="IPR031304">
    <property type="entry name" value="SLT_2"/>
</dbReference>
<dbReference type="CDD" id="cd13399">
    <property type="entry name" value="Slt35-like"/>
    <property type="match status" value="1"/>
</dbReference>
<evidence type="ECO:0000259" key="1">
    <source>
        <dbReference type="Pfam" id="PF13406"/>
    </source>
</evidence>
<evidence type="ECO:0000313" key="3">
    <source>
        <dbReference type="Proteomes" id="UP001465153"/>
    </source>
</evidence>
<organism evidence="2 3">
    <name type="scientific">Sessilibacter corallicola</name>
    <dbReference type="NCBI Taxonomy" id="2904075"/>
    <lineage>
        <taxon>Bacteria</taxon>
        <taxon>Pseudomonadati</taxon>
        <taxon>Pseudomonadota</taxon>
        <taxon>Gammaproteobacteria</taxon>
        <taxon>Cellvibrionales</taxon>
        <taxon>Cellvibrionaceae</taxon>
        <taxon>Sessilibacter</taxon>
    </lineage>
</organism>
<dbReference type="InterPro" id="IPR043426">
    <property type="entry name" value="MltB-like"/>
</dbReference>
<evidence type="ECO:0000313" key="2">
    <source>
        <dbReference type="EMBL" id="GAA6168794.1"/>
    </source>
</evidence>
<dbReference type="PANTHER" id="PTHR30163">
    <property type="entry name" value="MEMBRANE-BOUND LYTIC MUREIN TRANSGLYCOSYLASE B"/>
    <property type="match status" value="1"/>
</dbReference>
<dbReference type="InterPro" id="IPR023346">
    <property type="entry name" value="Lysozyme-like_dom_sf"/>
</dbReference>
<reference evidence="2 3" key="1">
    <citation type="submission" date="2024-04" db="EMBL/GenBank/DDBJ databases">
        <title>Draft genome sequence of Sessilibacter corallicola NBRC 116591.</title>
        <authorList>
            <person name="Miyakawa T."/>
            <person name="Kusuya Y."/>
            <person name="Miura T."/>
        </authorList>
    </citation>
    <scope>NUCLEOTIDE SEQUENCE [LARGE SCALE GENOMIC DNA]</scope>
    <source>
        <strain evidence="2 3">KU-00831-HH</strain>
    </source>
</reference>
<keyword evidence="3" id="KW-1185">Reference proteome</keyword>
<dbReference type="Proteomes" id="UP001465153">
    <property type="component" value="Unassembled WGS sequence"/>
</dbReference>
<dbReference type="Gene3D" id="1.10.530.10">
    <property type="match status" value="1"/>
</dbReference>
<dbReference type="Gene3D" id="1.10.8.350">
    <property type="entry name" value="Bacterial muramidase"/>
    <property type="match status" value="1"/>
</dbReference>
<dbReference type="NCBIfam" id="TIGR02282">
    <property type="entry name" value="MltB"/>
    <property type="match status" value="1"/>
</dbReference>